<evidence type="ECO:0000313" key="2">
    <source>
        <dbReference type="EMBL" id="QGR06244.1"/>
    </source>
</evidence>
<protein>
    <submittedName>
        <fullName evidence="1">DUF2190 family protein</fullName>
    </submittedName>
    <submittedName>
        <fullName evidence="2">Recombinase RecA</fullName>
    </submittedName>
</protein>
<dbReference type="PIRSF" id="PIRSF030771">
    <property type="entry name" value="UCP030771"/>
    <property type="match status" value="1"/>
</dbReference>
<reference evidence="2" key="2">
    <citation type="journal article" date="2020" name="Environ. Microbiol.">
        <title>The extreme plant-growth-promoting properties of Pantoea phytobeneficialis MSR2 revealed by functional and genomic analysis.</title>
        <authorList>
            <person name="Nascimento F.X."/>
            <person name="Hernandez A.G."/>
            <person name="Glick B.R."/>
            <person name="Rossi M.J."/>
        </authorList>
    </citation>
    <scope>NUCLEOTIDE SEQUENCE</scope>
    <source>
        <strain evidence="2">MSR2</strain>
    </source>
</reference>
<evidence type="ECO:0000313" key="4">
    <source>
        <dbReference type="Proteomes" id="UP001171299"/>
    </source>
</evidence>
<reference evidence="3" key="1">
    <citation type="submission" date="2017-11" db="EMBL/GenBank/DDBJ databases">
        <title>Genome sequence of Pantoea sp. MSR2.</title>
        <authorList>
            <person name="Nascimento F.X."/>
        </authorList>
    </citation>
    <scope>NUCLEOTIDE SEQUENCE [LARGE SCALE GENOMIC DNA]</scope>
    <source>
        <strain evidence="3">MSR2</strain>
    </source>
</reference>
<dbReference type="Proteomes" id="UP001171299">
    <property type="component" value="Unassembled WGS sequence"/>
</dbReference>
<dbReference type="AlphaFoldDB" id="A0AAP9H4B2"/>
<reference evidence="1" key="3">
    <citation type="submission" date="2023-07" db="EMBL/GenBank/DDBJ databases">
        <title>The extreme plant-growth-promoting properties of Pantoea phytobeneficialis PF55 revealed by functional and genomic analysis.</title>
        <authorList>
            <person name="Nascimento F.X."/>
            <person name="Marcio R.J."/>
        </authorList>
    </citation>
    <scope>NUCLEOTIDE SEQUENCE</scope>
    <source>
        <strain evidence="1">PF55</strain>
    </source>
</reference>
<organism evidence="2 3">
    <name type="scientific">Pantoea phytobeneficialis</name>
    <dbReference type="NCBI Taxonomy" id="2052056"/>
    <lineage>
        <taxon>Bacteria</taxon>
        <taxon>Pseudomonadati</taxon>
        <taxon>Pseudomonadota</taxon>
        <taxon>Gammaproteobacteria</taxon>
        <taxon>Enterobacterales</taxon>
        <taxon>Erwiniaceae</taxon>
        <taxon>Pantoea</taxon>
    </lineage>
</organism>
<proteinExistence type="predicted"/>
<dbReference type="InterPro" id="IPR011231">
    <property type="entry name" value="Phage_VT1-Sakai_H0018"/>
</dbReference>
<dbReference type="KEGG" id="ppho:CTZ24_07425"/>
<evidence type="ECO:0000313" key="1">
    <source>
        <dbReference type="EMBL" id="MDO6406261.1"/>
    </source>
</evidence>
<keyword evidence="4" id="KW-1185">Reference proteome</keyword>
<dbReference type="Proteomes" id="UP000424872">
    <property type="component" value="Chromosome"/>
</dbReference>
<name>A0AAP9H4B2_9GAMM</name>
<dbReference type="EMBL" id="JAUOOM010000005">
    <property type="protein sequence ID" value="MDO6406261.1"/>
    <property type="molecule type" value="Genomic_DNA"/>
</dbReference>
<evidence type="ECO:0000313" key="3">
    <source>
        <dbReference type="Proteomes" id="UP000424872"/>
    </source>
</evidence>
<sequence length="119" mass="11605">MAKNFVQNGMTISILNAGAEAIASGDVVLIGNIVAVAITNIAVQDSGDGFTEGVFQLPKASADVFTPGAAVYVSDGTAQASADGGVYAGIAWEDAASGSTVVNVKINAGAAPAVTESGS</sequence>
<accession>A0AAP9H4B2</accession>
<dbReference type="Pfam" id="PF09956">
    <property type="entry name" value="Phage_cement_2"/>
    <property type="match status" value="1"/>
</dbReference>
<dbReference type="RefSeq" id="WP_208725191.1">
    <property type="nucleotide sequence ID" value="NZ_CP024636.1"/>
</dbReference>
<dbReference type="EMBL" id="CP024636">
    <property type="protein sequence ID" value="QGR06244.1"/>
    <property type="molecule type" value="Genomic_DNA"/>
</dbReference>
<gene>
    <name evidence="2" type="ORF">CTZ24_07425</name>
    <name evidence="1" type="ORF">Q3404_06705</name>
</gene>